<dbReference type="AlphaFoldDB" id="A0AA38RFP2"/>
<feature type="compositionally biased region" description="Basic and acidic residues" evidence="1">
    <location>
        <begin position="1"/>
        <end position="15"/>
    </location>
</feature>
<comment type="caution">
    <text evidence="2">The sequence shown here is derived from an EMBL/GenBank/DDBJ whole genome shotgun (WGS) entry which is preliminary data.</text>
</comment>
<dbReference type="Proteomes" id="UP001174694">
    <property type="component" value="Unassembled WGS sequence"/>
</dbReference>
<feature type="compositionally biased region" description="Low complexity" evidence="1">
    <location>
        <begin position="285"/>
        <end position="297"/>
    </location>
</feature>
<feature type="compositionally biased region" description="Low complexity" evidence="1">
    <location>
        <begin position="250"/>
        <end position="262"/>
    </location>
</feature>
<sequence length="512" mass="55905">MGLRDIFSRRSDKDLHRRIKAQPYDSTYPSVPPLKGTYPIAGNGPNVLLGSFIASQTKLNNKTQLSLDQKQEPPAPAPFIPRFREEDIERPSSAPHGGPPAQWLNPINRPRKEISKGGPPVSLHKSRAIHQASQHVPQRHQASTNDISNQGAMSIGQSQTRDYGEDVADRNIGENGHNLDSTRVQAFYAAAKADKFGINAKSRRRHVDSRDDNPSYPNSINYISSARRSQLSEIYEHVPMRTSSAHHRSSSSVSGTGSTTSSNPFARPPSRHTADTSVDSRQGLSNAISSSQSSLGSPGRKPRSHPTKSVAFNIDDQLSSDDDDDTSPRRPRGEGEEELLFKEGFGLDGAELPGLGDGFGGAVPPPSLSAAQNVHRPRSPSNSRAGTPFPSQHLQRPQQRRYILDTAADDPDSDSEDSFYGEAAGSSSRRSVNRLSAIGSLHGHNTDDLIAAGGLLEEEREVDKVDFFAAARMRKEAKMRMRAVASEQRRREKGKEVVSESVAVGDELPMHR</sequence>
<feature type="region of interest" description="Disordered" evidence="1">
    <location>
        <begin position="201"/>
        <end position="221"/>
    </location>
</feature>
<organism evidence="2 3">
    <name type="scientific">Pleurostoma richardsiae</name>
    <dbReference type="NCBI Taxonomy" id="41990"/>
    <lineage>
        <taxon>Eukaryota</taxon>
        <taxon>Fungi</taxon>
        <taxon>Dikarya</taxon>
        <taxon>Ascomycota</taxon>
        <taxon>Pezizomycotina</taxon>
        <taxon>Sordariomycetes</taxon>
        <taxon>Sordariomycetidae</taxon>
        <taxon>Calosphaeriales</taxon>
        <taxon>Pleurostomataceae</taxon>
        <taxon>Pleurostoma</taxon>
    </lineage>
</organism>
<feature type="region of interest" description="Disordered" evidence="1">
    <location>
        <begin position="483"/>
        <end position="512"/>
    </location>
</feature>
<feature type="compositionally biased region" description="Basic and acidic residues" evidence="1">
    <location>
        <begin position="487"/>
        <end position="498"/>
    </location>
</feature>
<gene>
    <name evidence="2" type="ORF">NKR23_g8177</name>
</gene>
<feature type="region of interest" description="Disordered" evidence="1">
    <location>
        <begin position="1"/>
        <end position="33"/>
    </location>
</feature>
<dbReference type="EMBL" id="JANBVO010000028">
    <property type="protein sequence ID" value="KAJ9138812.1"/>
    <property type="molecule type" value="Genomic_DNA"/>
</dbReference>
<feature type="compositionally biased region" description="Acidic residues" evidence="1">
    <location>
        <begin position="407"/>
        <end position="419"/>
    </location>
</feature>
<accession>A0AA38RFP2</accession>
<feature type="compositionally biased region" description="Polar residues" evidence="1">
    <location>
        <begin position="275"/>
        <end position="284"/>
    </location>
</feature>
<reference evidence="2" key="1">
    <citation type="submission" date="2022-07" db="EMBL/GenBank/DDBJ databases">
        <title>Fungi with potential for degradation of polypropylene.</title>
        <authorList>
            <person name="Gostincar C."/>
        </authorList>
    </citation>
    <scope>NUCLEOTIDE SEQUENCE</scope>
    <source>
        <strain evidence="2">EXF-13308</strain>
    </source>
</reference>
<evidence type="ECO:0000313" key="2">
    <source>
        <dbReference type="EMBL" id="KAJ9138812.1"/>
    </source>
</evidence>
<feature type="compositionally biased region" description="Polar residues" evidence="1">
    <location>
        <begin position="379"/>
        <end position="397"/>
    </location>
</feature>
<proteinExistence type="predicted"/>
<feature type="region of interest" description="Disordered" evidence="1">
    <location>
        <begin position="240"/>
        <end position="431"/>
    </location>
</feature>
<evidence type="ECO:0000313" key="3">
    <source>
        <dbReference type="Proteomes" id="UP001174694"/>
    </source>
</evidence>
<keyword evidence="3" id="KW-1185">Reference proteome</keyword>
<evidence type="ECO:0000256" key="1">
    <source>
        <dbReference type="SAM" id="MobiDB-lite"/>
    </source>
</evidence>
<name>A0AA38RFP2_9PEZI</name>
<protein>
    <submittedName>
        <fullName evidence="2">Uncharacterized protein</fullName>
    </submittedName>
</protein>